<name>A0AAN4W2V5_9BACT</name>
<evidence type="ECO:0000313" key="3">
    <source>
        <dbReference type="EMBL" id="GJM64778.1"/>
    </source>
</evidence>
<dbReference type="AlphaFoldDB" id="A0AAN4W2V5"/>
<dbReference type="EMBL" id="BQKE01000006">
    <property type="protein sequence ID" value="GJM64671.1"/>
    <property type="molecule type" value="Genomic_DNA"/>
</dbReference>
<comment type="caution">
    <text evidence="2">The sequence shown here is derived from an EMBL/GenBank/DDBJ whole genome shotgun (WGS) entry which is preliminary data.</text>
</comment>
<dbReference type="InterPro" id="IPR027417">
    <property type="entry name" value="P-loop_NTPase"/>
</dbReference>
<dbReference type="PANTHER" id="PTHR13696">
    <property type="entry name" value="P-LOOP CONTAINING NUCLEOSIDE TRIPHOSPHATE HYDROLASE"/>
    <property type="match status" value="1"/>
</dbReference>
<dbReference type="PANTHER" id="PTHR13696:SF52">
    <property type="entry name" value="PARA FAMILY PROTEIN CT_582"/>
    <property type="match status" value="1"/>
</dbReference>
<sequence length="316" mass="34869">MNELSGSIFKFLKNNEALSISGIELQAGIPKGSLQKAIGGYQKLSDGNLQKLITVLKRYGYQDEGGAKIMAIANNKGGVAKTASTVNISSALRNLGYKVLLVDMDPQGSASRHFGLYELEGQIADAMRDGHDYKIGELLYKIDDLLYLAPSNLNLESILPELQSDDVEGNQRLSKVFNHLRPHFDFILIDCPPSLNILTVNCLMASHSVLIPVQPEPHSIDGLSNIVRLIKKVSSVNPHLKVEGFFFTLVKNTKLHEGLMSTLEEEYPMIKIFEQKIRQNVAVAEACYEGMDVITYDKNSNGAQDYVALTNELING</sequence>
<dbReference type="RefSeq" id="WP_060690540.1">
    <property type="nucleotide sequence ID" value="NZ_BQKE01000006.1"/>
</dbReference>
<dbReference type="InterPro" id="IPR050678">
    <property type="entry name" value="DNA_Partitioning_ATPase"/>
</dbReference>
<dbReference type="Pfam" id="PF13614">
    <property type="entry name" value="AAA_31"/>
    <property type="match status" value="1"/>
</dbReference>
<dbReference type="InterPro" id="IPR025669">
    <property type="entry name" value="AAA_dom"/>
</dbReference>
<dbReference type="FunFam" id="3.40.50.300:FF:000285">
    <property type="entry name" value="Sporulation initiation inhibitor Soj"/>
    <property type="match status" value="1"/>
</dbReference>
<protein>
    <submittedName>
        <fullName evidence="2">Sporulation initiation inhibitor Soj</fullName>
    </submittedName>
</protein>
<dbReference type="Proteomes" id="UP001310022">
    <property type="component" value="Unassembled WGS sequence"/>
</dbReference>
<evidence type="ECO:0000259" key="1">
    <source>
        <dbReference type="Pfam" id="PF13614"/>
    </source>
</evidence>
<feature type="domain" description="AAA" evidence="1">
    <location>
        <begin position="67"/>
        <end position="241"/>
    </location>
</feature>
<reference evidence="2 4" key="1">
    <citation type="submission" date="2021-12" db="EMBL/GenBank/DDBJ databases">
        <title>Genome sequencing of bacteria with rrn-lacking chromosome and rrn-plasmid.</title>
        <authorList>
            <person name="Anda M."/>
            <person name="Iwasaki W."/>
        </authorList>
    </citation>
    <scope>NUCLEOTIDE SEQUENCE [LARGE SCALE GENOMIC DNA]</scope>
    <source>
        <strain evidence="2 4">NBRC 15940</strain>
    </source>
</reference>
<gene>
    <name evidence="2" type="primary">parA_1</name>
    <name evidence="3" type="synonym">parA_2</name>
    <name evidence="2" type="ORF">PEDI_52230</name>
    <name evidence="3" type="ORF">PEDI_53300</name>
</gene>
<proteinExistence type="predicted"/>
<accession>A0AAN4W2V5</accession>
<evidence type="ECO:0000313" key="4">
    <source>
        <dbReference type="Proteomes" id="UP001310022"/>
    </source>
</evidence>
<organism evidence="2 4">
    <name type="scientific">Persicobacter diffluens</name>
    <dbReference type="NCBI Taxonomy" id="981"/>
    <lineage>
        <taxon>Bacteria</taxon>
        <taxon>Pseudomonadati</taxon>
        <taxon>Bacteroidota</taxon>
        <taxon>Cytophagia</taxon>
        <taxon>Cytophagales</taxon>
        <taxon>Persicobacteraceae</taxon>
        <taxon>Persicobacter</taxon>
    </lineage>
</organism>
<evidence type="ECO:0000313" key="2">
    <source>
        <dbReference type="EMBL" id="GJM64671.1"/>
    </source>
</evidence>
<dbReference type="SUPFAM" id="SSF52540">
    <property type="entry name" value="P-loop containing nucleoside triphosphate hydrolases"/>
    <property type="match status" value="1"/>
</dbReference>
<dbReference type="CDD" id="cd02042">
    <property type="entry name" value="ParAB_family"/>
    <property type="match status" value="1"/>
</dbReference>
<dbReference type="EMBL" id="BQKE01000006">
    <property type="protein sequence ID" value="GJM64778.1"/>
    <property type="molecule type" value="Genomic_DNA"/>
</dbReference>
<keyword evidence="4" id="KW-1185">Reference proteome</keyword>
<dbReference type="Gene3D" id="3.40.50.300">
    <property type="entry name" value="P-loop containing nucleotide triphosphate hydrolases"/>
    <property type="match status" value="1"/>
</dbReference>